<evidence type="ECO:0008006" key="3">
    <source>
        <dbReference type="Google" id="ProtNLM"/>
    </source>
</evidence>
<dbReference type="SUPFAM" id="SSF56219">
    <property type="entry name" value="DNase I-like"/>
    <property type="match status" value="1"/>
</dbReference>
<evidence type="ECO:0000313" key="2">
    <source>
        <dbReference type="Proteomes" id="UP001174677"/>
    </source>
</evidence>
<dbReference type="Proteomes" id="UP001174677">
    <property type="component" value="Chromosome 2"/>
</dbReference>
<comment type="caution">
    <text evidence="1">The sequence shown here is derived from an EMBL/GenBank/DDBJ whole genome shotgun (WGS) entry which is preliminary data.</text>
</comment>
<sequence length="182" mass="21725">MIDGFQNAISSCGLLDLRRGGDRFTWEKGRGSEDWVRERLDRALVTYSWQNIFQDAYVETLVATNSDHSPLFLCLNTTLVVYHKKRFCFENSWSFEEECRGVVEEGWQKQVSIPIDVRIQHVCARLKDWVDKQRDRFKHRLKLCRTQMARYSNKRDLVSLELYRTACDAYNDLLLQQETFWR</sequence>
<dbReference type="PANTHER" id="PTHR33710">
    <property type="entry name" value="BNAC02G09200D PROTEIN"/>
    <property type="match status" value="1"/>
</dbReference>
<dbReference type="InterPro" id="IPR036691">
    <property type="entry name" value="Endo/exonu/phosph_ase_sf"/>
</dbReference>
<dbReference type="PANTHER" id="PTHR33710:SF62">
    <property type="entry name" value="DUF4283 DOMAIN PROTEIN"/>
    <property type="match status" value="1"/>
</dbReference>
<gene>
    <name evidence="1" type="ORF">P3X46_003457</name>
</gene>
<organism evidence="1 2">
    <name type="scientific">Hevea brasiliensis</name>
    <name type="common">Para rubber tree</name>
    <name type="synonym">Siphonia brasiliensis</name>
    <dbReference type="NCBI Taxonomy" id="3981"/>
    <lineage>
        <taxon>Eukaryota</taxon>
        <taxon>Viridiplantae</taxon>
        <taxon>Streptophyta</taxon>
        <taxon>Embryophyta</taxon>
        <taxon>Tracheophyta</taxon>
        <taxon>Spermatophyta</taxon>
        <taxon>Magnoliopsida</taxon>
        <taxon>eudicotyledons</taxon>
        <taxon>Gunneridae</taxon>
        <taxon>Pentapetalae</taxon>
        <taxon>rosids</taxon>
        <taxon>fabids</taxon>
        <taxon>Malpighiales</taxon>
        <taxon>Euphorbiaceae</taxon>
        <taxon>Crotonoideae</taxon>
        <taxon>Micrandreae</taxon>
        <taxon>Hevea</taxon>
    </lineage>
</organism>
<keyword evidence="2" id="KW-1185">Reference proteome</keyword>
<accession>A0ABQ9N6A4</accession>
<proteinExistence type="predicted"/>
<evidence type="ECO:0000313" key="1">
    <source>
        <dbReference type="EMBL" id="KAJ9188062.1"/>
    </source>
</evidence>
<dbReference type="Gene3D" id="3.60.10.10">
    <property type="entry name" value="Endonuclease/exonuclease/phosphatase"/>
    <property type="match status" value="1"/>
</dbReference>
<name>A0ABQ9N6A4_HEVBR</name>
<protein>
    <recommendedName>
        <fullName evidence="3">Endonuclease/exonuclease/phosphatase domain-containing protein</fullName>
    </recommendedName>
</protein>
<dbReference type="EMBL" id="JARPOI010000002">
    <property type="protein sequence ID" value="KAJ9188062.1"/>
    <property type="molecule type" value="Genomic_DNA"/>
</dbReference>
<reference evidence="1" key="1">
    <citation type="journal article" date="2023" name="Plant Biotechnol. J.">
        <title>Chromosome-level wild Hevea brasiliensis genome provides new tools for genomic-assisted breeding and valuable loci to elevate rubber yield.</title>
        <authorList>
            <person name="Cheng H."/>
            <person name="Song X."/>
            <person name="Hu Y."/>
            <person name="Wu T."/>
            <person name="Yang Q."/>
            <person name="An Z."/>
            <person name="Feng S."/>
            <person name="Deng Z."/>
            <person name="Wu W."/>
            <person name="Zeng X."/>
            <person name="Tu M."/>
            <person name="Wang X."/>
            <person name="Huang H."/>
        </authorList>
    </citation>
    <scope>NUCLEOTIDE SEQUENCE</scope>
    <source>
        <strain evidence="1">MT/VB/25A 57/8</strain>
    </source>
</reference>